<evidence type="ECO:0000256" key="2">
    <source>
        <dbReference type="ARBA" id="ARBA00022723"/>
    </source>
</evidence>
<dbReference type="InterPro" id="IPR012206">
    <property type="entry name" value="Fd_FixX"/>
</dbReference>
<dbReference type="AlphaFoldDB" id="A0A3B1CPD3"/>
<dbReference type="GO" id="GO:0005506">
    <property type="term" value="F:iron ion binding"/>
    <property type="evidence" value="ECO:0007669"/>
    <property type="project" value="InterPro"/>
</dbReference>
<dbReference type="PANTHER" id="PTHR43082:SF3">
    <property type="entry name" value="FERREDOXIN-LIKE PROTEIN YDIT"/>
    <property type="match status" value="1"/>
</dbReference>
<evidence type="ECO:0000256" key="5">
    <source>
        <dbReference type="ARBA" id="ARBA00023014"/>
    </source>
</evidence>
<keyword evidence="5" id="KW-0411">Iron-sulfur</keyword>
<keyword evidence="2" id="KW-0479">Metal-binding</keyword>
<dbReference type="EMBL" id="UOGF01000059">
    <property type="protein sequence ID" value="VAX30172.1"/>
    <property type="molecule type" value="Genomic_DNA"/>
</dbReference>
<keyword evidence="1" id="KW-0813">Transport</keyword>
<evidence type="ECO:0000256" key="3">
    <source>
        <dbReference type="ARBA" id="ARBA00022982"/>
    </source>
</evidence>
<dbReference type="InterPro" id="IPR017896">
    <property type="entry name" value="4Fe4S_Fe-S-bd"/>
</dbReference>
<dbReference type="GO" id="GO:0051536">
    <property type="term" value="F:iron-sulfur cluster binding"/>
    <property type="evidence" value="ECO:0007669"/>
    <property type="project" value="UniProtKB-KW"/>
</dbReference>
<evidence type="ECO:0000259" key="6">
    <source>
        <dbReference type="PROSITE" id="PS51379"/>
    </source>
</evidence>
<dbReference type="SUPFAM" id="SSF54862">
    <property type="entry name" value="4Fe-4S ferredoxins"/>
    <property type="match status" value="1"/>
</dbReference>
<feature type="domain" description="4Fe-4S ferredoxin-type" evidence="6">
    <location>
        <begin position="18"/>
        <end position="50"/>
    </location>
</feature>
<evidence type="ECO:0000313" key="7">
    <source>
        <dbReference type="EMBL" id="VAX30172.1"/>
    </source>
</evidence>
<reference evidence="7" key="1">
    <citation type="submission" date="2018-06" db="EMBL/GenBank/DDBJ databases">
        <authorList>
            <person name="Zhirakovskaya E."/>
        </authorList>
    </citation>
    <scope>NUCLEOTIDE SEQUENCE</scope>
</reference>
<dbReference type="Pfam" id="PF13237">
    <property type="entry name" value="Fer4_10"/>
    <property type="match status" value="1"/>
</dbReference>
<keyword evidence="3" id="KW-0249">Electron transport</keyword>
<dbReference type="PANTHER" id="PTHR43082">
    <property type="entry name" value="FERREDOXIN-LIKE"/>
    <property type="match status" value="1"/>
</dbReference>
<evidence type="ECO:0000256" key="1">
    <source>
        <dbReference type="ARBA" id="ARBA00022448"/>
    </source>
</evidence>
<accession>A0A3B1CPD3</accession>
<name>A0A3B1CPD3_9ZZZZ</name>
<dbReference type="Gene3D" id="3.30.70.20">
    <property type="match status" value="1"/>
</dbReference>
<evidence type="ECO:0000256" key="4">
    <source>
        <dbReference type="ARBA" id="ARBA00023004"/>
    </source>
</evidence>
<proteinExistence type="predicted"/>
<dbReference type="PROSITE" id="PS51379">
    <property type="entry name" value="4FE4S_FER_2"/>
    <property type="match status" value="1"/>
</dbReference>
<sequence>MKLEDKLFLDQYKVDSEPHLKVKSPDVCVECEHKQCTWVCPAGVYKWDEESKKIVVGWENCMEMGACVVACNQFDNIEMHYPKGGYGISYKFG</sequence>
<gene>
    <name evidence="7" type="ORF">MNBD_NITROSPIRAE01-1303</name>
</gene>
<keyword evidence="4" id="KW-0408">Iron</keyword>
<dbReference type="PIRSF" id="PIRSF036548">
    <property type="entry name" value="Fdx_FixX"/>
    <property type="match status" value="1"/>
</dbReference>
<protein>
    <recommendedName>
        <fullName evidence="6">4Fe-4S ferredoxin-type domain-containing protein</fullName>
    </recommendedName>
</protein>
<organism evidence="7">
    <name type="scientific">hydrothermal vent metagenome</name>
    <dbReference type="NCBI Taxonomy" id="652676"/>
    <lineage>
        <taxon>unclassified sequences</taxon>
        <taxon>metagenomes</taxon>
        <taxon>ecological metagenomes</taxon>
    </lineage>
</organism>